<sequence>MSGKEEQSFTIQPHPATDNTAPHEKSGANAGLASQMQGKGPHILDKEVAEGLEKPKSAEELANLKAALNK</sequence>
<evidence type="ECO:0000313" key="3">
    <source>
        <dbReference type="Proteomes" id="UP000009131"/>
    </source>
</evidence>
<comment type="caution">
    <text evidence="2">The sequence shown here is derived from an EMBL/GenBank/DDBJ whole genome shotgun (WGS) entry which is preliminary data.</text>
</comment>
<dbReference type="RefSeq" id="XP_014570421.1">
    <property type="nucleotide sequence ID" value="XM_014714935.1"/>
</dbReference>
<dbReference type="EMBL" id="BABT02000025">
    <property type="protein sequence ID" value="GAA93836.1"/>
    <property type="molecule type" value="Genomic_DNA"/>
</dbReference>
<dbReference type="Proteomes" id="UP000009131">
    <property type="component" value="Unassembled WGS sequence"/>
</dbReference>
<keyword evidence="3" id="KW-1185">Reference proteome</keyword>
<organism evidence="2 3">
    <name type="scientific">Mixia osmundae (strain CBS 9802 / IAM 14324 / JCM 22182 / KY 12970)</name>
    <dbReference type="NCBI Taxonomy" id="764103"/>
    <lineage>
        <taxon>Eukaryota</taxon>
        <taxon>Fungi</taxon>
        <taxon>Dikarya</taxon>
        <taxon>Basidiomycota</taxon>
        <taxon>Pucciniomycotina</taxon>
        <taxon>Mixiomycetes</taxon>
        <taxon>Mixiales</taxon>
        <taxon>Mixiaceae</taxon>
        <taxon>Mixia</taxon>
    </lineage>
</organism>
<gene>
    <name evidence="2" type="primary">Mo00482</name>
    <name evidence="2" type="ORF">E5Q_00482</name>
</gene>
<dbReference type="OMA" id="TGKHHDK"/>
<dbReference type="HOGENOM" id="CLU_152691_1_0_1"/>
<name>G7DTI9_MIXOS</name>
<dbReference type="AlphaFoldDB" id="G7DTI9"/>
<proteinExistence type="predicted"/>
<reference evidence="2 3" key="1">
    <citation type="journal article" date="2011" name="J. Gen. Appl. Microbiol.">
        <title>Draft genome sequencing of the enigmatic basidiomycete Mixia osmundae.</title>
        <authorList>
            <person name="Nishida H."/>
            <person name="Nagatsuka Y."/>
            <person name="Sugiyama J."/>
        </authorList>
    </citation>
    <scope>NUCLEOTIDE SEQUENCE [LARGE SCALE GENOMIC DNA]</scope>
    <source>
        <strain evidence="3">CBS 9802 / IAM 14324 / JCM 22182 / KY 12970</strain>
    </source>
</reference>
<evidence type="ECO:0000256" key="1">
    <source>
        <dbReference type="SAM" id="MobiDB-lite"/>
    </source>
</evidence>
<dbReference type="InParanoid" id="G7DTI9"/>
<reference evidence="2 3" key="2">
    <citation type="journal article" date="2012" name="Open Biol.">
        <title>Characteristics of nucleosomes and linker DNA regions on the genome of the basidiomycete Mixia osmundae revealed by mono- and dinucleosome mapping.</title>
        <authorList>
            <person name="Nishida H."/>
            <person name="Kondo S."/>
            <person name="Matsumoto T."/>
            <person name="Suzuki Y."/>
            <person name="Yoshikawa H."/>
            <person name="Taylor T.D."/>
            <person name="Sugiyama J."/>
        </authorList>
    </citation>
    <scope>NUCLEOTIDE SEQUENCE [LARGE SCALE GENOMIC DNA]</scope>
    <source>
        <strain evidence="3">CBS 9802 / IAM 14324 / JCM 22182 / KY 12970</strain>
    </source>
</reference>
<evidence type="ECO:0000313" key="2">
    <source>
        <dbReference type="EMBL" id="GAA93836.1"/>
    </source>
</evidence>
<protein>
    <submittedName>
        <fullName evidence="2">Uncharacterized protein</fullName>
    </submittedName>
</protein>
<accession>G7DTI9</accession>
<dbReference type="OrthoDB" id="2532734at2759"/>
<feature type="region of interest" description="Disordered" evidence="1">
    <location>
        <begin position="1"/>
        <end position="44"/>
    </location>
</feature>